<feature type="domain" description="SAF" evidence="1">
    <location>
        <begin position="361"/>
        <end position="426"/>
    </location>
</feature>
<dbReference type="Pfam" id="PF08666">
    <property type="entry name" value="SAF"/>
    <property type="match status" value="1"/>
</dbReference>
<dbReference type="GO" id="GO:0050661">
    <property type="term" value="F:NADP binding"/>
    <property type="evidence" value="ECO:0007669"/>
    <property type="project" value="InterPro"/>
</dbReference>
<dbReference type="Proteomes" id="UP000287447">
    <property type="component" value="Unassembled WGS sequence"/>
</dbReference>
<evidence type="ECO:0000313" key="2">
    <source>
        <dbReference type="EMBL" id="RVU39205.1"/>
    </source>
</evidence>
<dbReference type="EMBL" id="SADE01000001">
    <property type="protein sequence ID" value="RVU39205.1"/>
    <property type="molecule type" value="Genomic_DNA"/>
</dbReference>
<keyword evidence="2" id="KW-0282">Flagellum</keyword>
<organism evidence="2 3">
    <name type="scientific">Hwanghaeella grinnelliae</name>
    <dbReference type="NCBI Taxonomy" id="2500179"/>
    <lineage>
        <taxon>Bacteria</taxon>
        <taxon>Pseudomonadati</taxon>
        <taxon>Pseudomonadota</taxon>
        <taxon>Alphaproteobacteria</taxon>
        <taxon>Rhodospirillales</taxon>
        <taxon>Rhodospirillaceae</taxon>
        <taxon>Hwanghaeella</taxon>
    </lineage>
</organism>
<keyword evidence="2" id="KW-0966">Cell projection</keyword>
<dbReference type="CDD" id="cd11616">
    <property type="entry name" value="SAF_DH_OX_like"/>
    <property type="match status" value="1"/>
</dbReference>
<dbReference type="GO" id="GO:0016491">
    <property type="term" value="F:oxidoreductase activity"/>
    <property type="evidence" value="ECO:0007669"/>
    <property type="project" value="InterPro"/>
</dbReference>
<dbReference type="InterPro" id="IPR036291">
    <property type="entry name" value="NAD(P)-bd_dom_sf"/>
</dbReference>
<dbReference type="InterPro" id="IPR013974">
    <property type="entry name" value="SAF"/>
</dbReference>
<proteinExistence type="predicted"/>
<dbReference type="RefSeq" id="WP_127764576.1">
    <property type="nucleotide sequence ID" value="NZ_SADE01000001.1"/>
</dbReference>
<protein>
    <submittedName>
        <fullName evidence="2">Flagellar biosynthesis protein FlgA</fullName>
    </submittedName>
</protein>
<dbReference type="Gene3D" id="3.40.50.720">
    <property type="entry name" value="NAD(P)-binding Rossmann-like Domain"/>
    <property type="match status" value="1"/>
</dbReference>
<accession>A0A437QXD6</accession>
<evidence type="ECO:0000259" key="1">
    <source>
        <dbReference type="SMART" id="SM00858"/>
    </source>
</evidence>
<dbReference type="PANTHER" id="PTHR37850:SF3">
    <property type="entry name" value="BLR7815 PROTEIN"/>
    <property type="match status" value="1"/>
</dbReference>
<dbReference type="SMART" id="SM00858">
    <property type="entry name" value="SAF"/>
    <property type="match status" value="1"/>
</dbReference>
<dbReference type="OrthoDB" id="9777844at2"/>
<keyword evidence="3" id="KW-1185">Reference proteome</keyword>
<keyword evidence="2" id="KW-0969">Cilium</keyword>
<dbReference type="InterPro" id="IPR005106">
    <property type="entry name" value="Asp/hSer_DH_NAD-bd"/>
</dbReference>
<dbReference type="AlphaFoldDB" id="A0A437QXD6"/>
<dbReference type="PANTHER" id="PTHR37850">
    <property type="entry name" value="STRU PROTEIN"/>
    <property type="match status" value="1"/>
</dbReference>
<dbReference type="Pfam" id="PF21135">
    <property type="entry name" value="DRL_cat"/>
    <property type="match status" value="1"/>
</dbReference>
<gene>
    <name evidence="2" type="ORF">EOI86_08140</name>
</gene>
<dbReference type="Pfam" id="PF03447">
    <property type="entry name" value="NAD_binding_3"/>
    <property type="match status" value="1"/>
</dbReference>
<dbReference type="SUPFAM" id="SSF51735">
    <property type="entry name" value="NAD(P)-binding Rossmann-fold domains"/>
    <property type="match status" value="1"/>
</dbReference>
<dbReference type="InterPro" id="IPR048423">
    <property type="entry name" value="DRL_cat"/>
</dbReference>
<evidence type="ECO:0000313" key="3">
    <source>
        <dbReference type="Proteomes" id="UP000287447"/>
    </source>
</evidence>
<sequence length="451" mass="48046">MNLFPKLQKRAEEGNPIRVGLIGAGKFGSMFLAQASRLPGIHVVGVADLSPDNAKSNLDFVGWPTERYAAANLDDAFAKGTTHVGEDAAALIAHPGIEIVIEATGHPPAAVEHCLYAFGHGKHVINVTVEADAFCGFGLAQAAEKAGVIYSMAYGDQPALTCDLVDWARTCGFIVTAAGRGHKWLPKYRASTPETVWDHWGLTKEQAERGRLNPKMFNAFLDGSKPAIESAAIANATGLAVPAEGLLFPPGSVDDIPTLMRPESEGGVLAHEGIVEVVSCLTRDGEQIQNDIRKGVWVCFRGDTDYIKNCFEEYKVTTDPSGRYMSLFKKWHMIGLELGVSIAAVGLRKEATGFATCHNADAVAVAKRDLAAGEMLDGEGGYTVSGGLRPSSISVPQGHLPLGLAHNVKLLTPIKEGAVVTWADVEADTTSAAYELRKEMEVATLAKQKAA</sequence>
<name>A0A437QXD6_9PROT</name>
<reference evidence="3" key="1">
    <citation type="submission" date="2019-01" db="EMBL/GenBank/DDBJ databases">
        <title>Gri0909 isolated from a small marine red alga.</title>
        <authorList>
            <person name="Kim J."/>
            <person name="Jeong S.E."/>
            <person name="Jeon C.O."/>
        </authorList>
    </citation>
    <scope>NUCLEOTIDE SEQUENCE [LARGE SCALE GENOMIC DNA]</scope>
    <source>
        <strain evidence="3">Gri0909</strain>
    </source>
</reference>
<comment type="caution">
    <text evidence="2">The sequence shown here is derived from an EMBL/GenBank/DDBJ whole genome shotgun (WGS) entry which is preliminary data.</text>
</comment>